<feature type="signal peptide" evidence="2">
    <location>
        <begin position="1"/>
        <end position="16"/>
    </location>
</feature>
<protein>
    <recommendedName>
        <fullName evidence="3">DUF1996 domain-containing protein</fullName>
    </recommendedName>
</protein>
<keyword evidence="5" id="KW-1185">Reference proteome</keyword>
<sequence length="439" mass="48051">MVQLLLAFVVLPFVQAYWLMGANNVLTTQRIDPIMNPGIVSNHVHAVVGGSNFGLNFSTASLRSSECSSIPISEDKSNYWYPQLYFQWDNGSFTSVAGNPVMYDLFLESKLESSNALNTGDYRYYLFSDKAGTTTAFPDDFRMISGNPVLRTFDSTSFAQQAVTYICLDFNGKPTRSNQFPKARCPSGVRSQINFPSCWDGKNSDSADHQSHMSFMSTGPDTGNCSNPAYPVTVPRIFLEVYWYTQAFDNFRNQAKVPDQPFVFSNGDPIGYSFHADFANGWQAGALQGALDKCNCNPYGDPSCCAAQGVFTLDQKKQCVISDTVDEVVFGTLGSLPGNNPVRTDCGIEYADTVVPALLSPVYVSNSTEVPMKRGTISVPAMTLTGPSSTSNTREKEFCKPESTLKSSSACCSRSSVLSGWWLITSIVGLVIGWNFDSL</sequence>
<reference evidence="4" key="1">
    <citation type="submission" date="2020-11" db="EMBL/GenBank/DDBJ databases">
        <authorList>
            <consortium name="DOE Joint Genome Institute"/>
            <person name="Ahrendt S."/>
            <person name="Riley R."/>
            <person name="Andreopoulos W."/>
            <person name="Labutti K."/>
            <person name="Pangilinan J."/>
            <person name="Ruiz-Duenas F.J."/>
            <person name="Barrasa J.M."/>
            <person name="Sanchez-Garcia M."/>
            <person name="Camarero S."/>
            <person name="Miyauchi S."/>
            <person name="Serrano A."/>
            <person name="Linde D."/>
            <person name="Babiker R."/>
            <person name="Drula E."/>
            <person name="Ayuso-Fernandez I."/>
            <person name="Pacheco R."/>
            <person name="Padilla G."/>
            <person name="Ferreira P."/>
            <person name="Barriuso J."/>
            <person name="Kellner H."/>
            <person name="Castanera R."/>
            <person name="Alfaro M."/>
            <person name="Ramirez L."/>
            <person name="Pisabarro A.G."/>
            <person name="Kuo A."/>
            <person name="Tritt A."/>
            <person name="Lipzen A."/>
            <person name="He G."/>
            <person name="Yan M."/>
            <person name="Ng V."/>
            <person name="Cullen D."/>
            <person name="Martin F."/>
            <person name="Rosso M.-N."/>
            <person name="Henrissat B."/>
            <person name="Hibbett D."/>
            <person name="Martinez A.T."/>
            <person name="Grigoriev I.V."/>
        </authorList>
    </citation>
    <scope>NUCLEOTIDE SEQUENCE</scope>
    <source>
        <strain evidence="4">CBS 506.95</strain>
    </source>
</reference>
<feature type="chain" id="PRO_5040244715" description="DUF1996 domain-containing protein" evidence="2">
    <location>
        <begin position="17"/>
        <end position="439"/>
    </location>
</feature>
<dbReference type="AlphaFoldDB" id="A0A9P6EHG8"/>
<evidence type="ECO:0000256" key="2">
    <source>
        <dbReference type="SAM" id="SignalP"/>
    </source>
</evidence>
<accession>A0A9P6EHG8</accession>
<dbReference type="InterPro" id="IPR018535">
    <property type="entry name" value="DUF1996"/>
</dbReference>
<dbReference type="Proteomes" id="UP000807306">
    <property type="component" value="Unassembled WGS sequence"/>
</dbReference>
<gene>
    <name evidence="4" type="ORF">CPB83DRAFT_790698</name>
</gene>
<evidence type="ECO:0000313" key="4">
    <source>
        <dbReference type="EMBL" id="KAF9529140.1"/>
    </source>
</evidence>
<dbReference type="OrthoDB" id="74764at2759"/>
<dbReference type="PANTHER" id="PTHR43662">
    <property type="match status" value="1"/>
</dbReference>
<feature type="domain" description="DUF1996" evidence="3">
    <location>
        <begin position="32"/>
        <end position="282"/>
    </location>
</feature>
<dbReference type="Pfam" id="PF09362">
    <property type="entry name" value="DUF1996"/>
    <property type="match status" value="1"/>
</dbReference>
<keyword evidence="1" id="KW-0472">Membrane</keyword>
<keyword evidence="1" id="KW-0812">Transmembrane</keyword>
<feature type="transmembrane region" description="Helical" evidence="1">
    <location>
        <begin position="418"/>
        <end position="436"/>
    </location>
</feature>
<name>A0A9P6EHG8_9AGAR</name>
<evidence type="ECO:0000259" key="3">
    <source>
        <dbReference type="Pfam" id="PF09362"/>
    </source>
</evidence>
<proteinExistence type="predicted"/>
<dbReference type="PANTHER" id="PTHR43662:SF11">
    <property type="entry name" value="WSC DOMAIN-CONTAINING PROTEIN"/>
    <property type="match status" value="1"/>
</dbReference>
<comment type="caution">
    <text evidence="4">The sequence shown here is derived from an EMBL/GenBank/DDBJ whole genome shotgun (WGS) entry which is preliminary data.</text>
</comment>
<keyword evidence="2" id="KW-0732">Signal</keyword>
<organism evidence="4 5">
    <name type="scientific">Crepidotus variabilis</name>
    <dbReference type="NCBI Taxonomy" id="179855"/>
    <lineage>
        <taxon>Eukaryota</taxon>
        <taxon>Fungi</taxon>
        <taxon>Dikarya</taxon>
        <taxon>Basidiomycota</taxon>
        <taxon>Agaricomycotina</taxon>
        <taxon>Agaricomycetes</taxon>
        <taxon>Agaricomycetidae</taxon>
        <taxon>Agaricales</taxon>
        <taxon>Agaricineae</taxon>
        <taxon>Crepidotaceae</taxon>
        <taxon>Crepidotus</taxon>
    </lineage>
</organism>
<evidence type="ECO:0000256" key="1">
    <source>
        <dbReference type="SAM" id="Phobius"/>
    </source>
</evidence>
<dbReference type="EMBL" id="MU157848">
    <property type="protein sequence ID" value="KAF9529140.1"/>
    <property type="molecule type" value="Genomic_DNA"/>
</dbReference>
<evidence type="ECO:0000313" key="5">
    <source>
        <dbReference type="Proteomes" id="UP000807306"/>
    </source>
</evidence>
<keyword evidence="1" id="KW-1133">Transmembrane helix</keyword>